<dbReference type="GO" id="GO:0005524">
    <property type="term" value="F:ATP binding"/>
    <property type="evidence" value="ECO:0007669"/>
    <property type="project" value="UniProtKB-KW"/>
</dbReference>
<name>A0A212K538_9BACT</name>
<dbReference type="PANTHER" id="PTHR43166">
    <property type="entry name" value="AMINO ACID IMPORT ATP-BINDING PROTEIN"/>
    <property type="match status" value="1"/>
</dbReference>
<dbReference type="InterPro" id="IPR030679">
    <property type="entry name" value="ABC_ATPase_HisP-typ"/>
</dbReference>
<dbReference type="InterPro" id="IPR017871">
    <property type="entry name" value="ABC_transporter-like_CS"/>
</dbReference>
<evidence type="ECO:0000256" key="5">
    <source>
        <dbReference type="ARBA" id="ARBA00022741"/>
    </source>
</evidence>
<dbReference type="InterPro" id="IPR003439">
    <property type="entry name" value="ABC_transporter-like_ATP-bd"/>
</dbReference>
<dbReference type="PIRSF" id="PIRSF039085">
    <property type="entry name" value="ABC_ATPase_HisP"/>
    <property type="match status" value="1"/>
</dbReference>
<dbReference type="InterPro" id="IPR050086">
    <property type="entry name" value="MetN_ABC_transporter-like"/>
</dbReference>
<dbReference type="SUPFAM" id="SSF52540">
    <property type="entry name" value="P-loop containing nucleoside triphosphate hydrolases"/>
    <property type="match status" value="1"/>
</dbReference>
<protein>
    <submittedName>
        <fullName evidence="10">Histidine/lysine/arginine/ornithine transporter subunit ATP-binding component of ABC superfamily</fullName>
    </submittedName>
</protein>
<dbReference type="PANTHER" id="PTHR43166:SF9">
    <property type="entry name" value="GLUTAMATE_ASPARTATE IMPORT ATP-BINDING PROTEIN GLTL"/>
    <property type="match status" value="1"/>
</dbReference>
<dbReference type="RefSeq" id="WP_192113845.1">
    <property type="nucleotide sequence ID" value="NZ_CABUEN010000010.1"/>
</dbReference>
<dbReference type="EMBL" id="FLUP01000001">
    <property type="protein sequence ID" value="SBW06776.1"/>
    <property type="molecule type" value="Genomic_DNA"/>
</dbReference>
<keyword evidence="8" id="KW-0472">Membrane</keyword>
<comment type="subcellular location">
    <subcellularLocation>
        <location evidence="1">Cell membrane</location>
        <topology evidence="1">Peripheral membrane protein</topology>
    </subcellularLocation>
</comment>
<keyword evidence="4" id="KW-1003">Cell membrane</keyword>
<dbReference type="InterPro" id="IPR003593">
    <property type="entry name" value="AAA+_ATPase"/>
</dbReference>
<dbReference type="FunFam" id="3.40.50.300:FF:000020">
    <property type="entry name" value="Amino acid ABC transporter ATP-binding component"/>
    <property type="match status" value="1"/>
</dbReference>
<keyword evidence="5" id="KW-0547">Nucleotide-binding</keyword>
<evidence type="ECO:0000256" key="8">
    <source>
        <dbReference type="ARBA" id="ARBA00023136"/>
    </source>
</evidence>
<dbReference type="GO" id="GO:0005886">
    <property type="term" value="C:plasma membrane"/>
    <property type="evidence" value="ECO:0007669"/>
    <property type="project" value="UniProtKB-SubCell"/>
</dbReference>
<evidence type="ECO:0000256" key="2">
    <source>
        <dbReference type="ARBA" id="ARBA00005417"/>
    </source>
</evidence>
<dbReference type="GO" id="GO:0015424">
    <property type="term" value="F:ABC-type amino acid transporter activity"/>
    <property type="evidence" value="ECO:0007669"/>
    <property type="project" value="InterPro"/>
</dbReference>
<dbReference type="SMART" id="SM00382">
    <property type="entry name" value="AAA"/>
    <property type="match status" value="1"/>
</dbReference>
<reference evidence="10" key="1">
    <citation type="submission" date="2016-04" db="EMBL/GenBank/DDBJ databases">
        <authorList>
            <person name="Evans L.H."/>
            <person name="Alamgir A."/>
            <person name="Owens N."/>
            <person name="Weber N.D."/>
            <person name="Virtaneva K."/>
            <person name="Barbian K."/>
            <person name="Babar A."/>
            <person name="Rosenke K."/>
        </authorList>
    </citation>
    <scope>NUCLEOTIDE SEQUENCE</scope>
    <source>
        <strain evidence="10">92-2</strain>
    </source>
</reference>
<evidence type="ECO:0000256" key="4">
    <source>
        <dbReference type="ARBA" id="ARBA00022475"/>
    </source>
</evidence>
<dbReference type="CDD" id="cd03262">
    <property type="entry name" value="ABC_HisP_GlnQ"/>
    <property type="match status" value="1"/>
</dbReference>
<dbReference type="GO" id="GO:0016887">
    <property type="term" value="F:ATP hydrolysis activity"/>
    <property type="evidence" value="ECO:0007669"/>
    <property type="project" value="InterPro"/>
</dbReference>
<feature type="domain" description="ABC transporter" evidence="9">
    <location>
        <begin position="9"/>
        <end position="254"/>
    </location>
</feature>
<evidence type="ECO:0000256" key="7">
    <source>
        <dbReference type="ARBA" id="ARBA00022970"/>
    </source>
</evidence>
<sequence>MEETITPAIRICDVRKRYGQHEVLQGIDMEVMPKEVVCLIGPSGSGKSTLLRCVNFLEVYDEGEILVEGALMGYEVQYNGTRRRASETRIRESRRDLGMVFQHFNLWPHMTVMENVTEALISVAGKSRAAAEKKGLECLERVGLAEKRNSYPAQLSGGQQQRVAIARALATEPRIMLFDEPTSALDPELVGDVLQVMRSLANDGMTMLIVTHEMGFAAEVADRVVFMEGGHVVEQGPPDKLFHTPESPRLAAFLKSWTHRNGQVA</sequence>
<organism evidence="10">
    <name type="scientific">uncultured Desulfovibrio sp</name>
    <dbReference type="NCBI Taxonomy" id="167968"/>
    <lineage>
        <taxon>Bacteria</taxon>
        <taxon>Pseudomonadati</taxon>
        <taxon>Thermodesulfobacteriota</taxon>
        <taxon>Desulfovibrionia</taxon>
        <taxon>Desulfovibrionales</taxon>
        <taxon>Desulfovibrionaceae</taxon>
        <taxon>Desulfovibrio</taxon>
        <taxon>environmental samples</taxon>
    </lineage>
</organism>
<proteinExistence type="inferred from homology"/>
<dbReference type="AlphaFoldDB" id="A0A212K538"/>
<dbReference type="Pfam" id="PF00005">
    <property type="entry name" value="ABC_tran"/>
    <property type="match status" value="1"/>
</dbReference>
<dbReference type="PROSITE" id="PS00211">
    <property type="entry name" value="ABC_TRANSPORTER_1"/>
    <property type="match status" value="1"/>
</dbReference>
<gene>
    <name evidence="10" type="primary">hisP</name>
    <name evidence="10" type="ORF">KM92DES2_12237</name>
</gene>
<dbReference type="PROSITE" id="PS50893">
    <property type="entry name" value="ABC_TRANSPORTER_2"/>
    <property type="match status" value="1"/>
</dbReference>
<evidence type="ECO:0000313" key="10">
    <source>
        <dbReference type="EMBL" id="SBW06776.1"/>
    </source>
</evidence>
<keyword evidence="3" id="KW-0813">Transport</keyword>
<evidence type="ECO:0000256" key="1">
    <source>
        <dbReference type="ARBA" id="ARBA00004202"/>
    </source>
</evidence>
<keyword evidence="6 10" id="KW-0067">ATP-binding</keyword>
<keyword evidence="7" id="KW-0029">Amino-acid transport</keyword>
<accession>A0A212K538</accession>
<evidence type="ECO:0000256" key="3">
    <source>
        <dbReference type="ARBA" id="ARBA00022448"/>
    </source>
</evidence>
<dbReference type="Gene3D" id="3.40.50.300">
    <property type="entry name" value="P-loop containing nucleotide triphosphate hydrolases"/>
    <property type="match status" value="1"/>
</dbReference>
<dbReference type="InterPro" id="IPR027417">
    <property type="entry name" value="P-loop_NTPase"/>
</dbReference>
<comment type="similarity">
    <text evidence="2">Belongs to the ABC transporter superfamily.</text>
</comment>
<evidence type="ECO:0000256" key="6">
    <source>
        <dbReference type="ARBA" id="ARBA00022840"/>
    </source>
</evidence>
<evidence type="ECO:0000259" key="9">
    <source>
        <dbReference type="PROSITE" id="PS50893"/>
    </source>
</evidence>